<evidence type="ECO:0000313" key="1">
    <source>
        <dbReference type="EMBL" id="ATA65423.1"/>
    </source>
</evidence>
<accession>A0A289ZT74</accession>
<organism evidence="1 2">
    <name type="scientific">Serratia phage vB_SmaM_ 2050HW</name>
    <dbReference type="NCBI Taxonomy" id="2024252"/>
    <lineage>
        <taxon>Viruses</taxon>
        <taxon>Duplodnaviria</taxon>
        <taxon>Heunggongvirae</taxon>
        <taxon>Uroviricota</taxon>
        <taxon>Caudoviricetes</taxon>
        <taxon>Chimalliviridae</taxon>
        <taxon>Moabitevirus</taxon>
        <taxon>Moabitevirus mv2050HW</taxon>
    </lineage>
</organism>
<evidence type="ECO:0000313" key="2">
    <source>
        <dbReference type="Proteomes" id="UP000223363"/>
    </source>
</evidence>
<sequence>MKVINPAQIYFTLELEFPGEQITHHEVRMEGNHLYIAGGDEQDD</sequence>
<keyword evidence="2" id="KW-1185">Reference proteome</keyword>
<gene>
    <name evidence="1" type="ORF">2050HW_00088</name>
</gene>
<name>A0A289ZT74_9CAUD</name>
<reference evidence="2" key="1">
    <citation type="submission" date="2017-06" db="EMBL/GenBank/DDBJ databases">
        <authorList>
            <person name="Zhao X."/>
        </authorList>
    </citation>
    <scope>NUCLEOTIDE SEQUENCE [LARGE SCALE GENOMIC DNA]</scope>
</reference>
<dbReference type="Proteomes" id="UP000223363">
    <property type="component" value="Segment"/>
</dbReference>
<protein>
    <submittedName>
        <fullName evidence="1">Uncharacterized protein</fullName>
    </submittedName>
</protein>
<proteinExistence type="predicted"/>
<dbReference type="EMBL" id="MF285618">
    <property type="protein sequence ID" value="ATA65423.1"/>
    <property type="molecule type" value="Genomic_DNA"/>
</dbReference>